<dbReference type="OrthoDB" id="594739at2"/>
<proteinExistence type="inferred from homology"/>
<dbReference type="PANTHER" id="PTHR10612">
    <property type="entry name" value="APOLIPOPROTEIN D"/>
    <property type="match status" value="1"/>
</dbReference>
<keyword evidence="2 3" id="KW-0449">Lipoprotein</keyword>
<keyword evidence="3" id="KW-0564">Palmitate</keyword>
<evidence type="ECO:0000259" key="4">
    <source>
        <dbReference type="Pfam" id="PF08212"/>
    </source>
</evidence>
<dbReference type="PIRSF" id="PIRSF036893">
    <property type="entry name" value="Lipocalin_ApoD"/>
    <property type="match status" value="1"/>
</dbReference>
<dbReference type="PRINTS" id="PR01171">
    <property type="entry name" value="BCTLIPOCALIN"/>
</dbReference>
<dbReference type="PANTHER" id="PTHR10612:SF34">
    <property type="entry name" value="APOLIPOPROTEIN D"/>
    <property type="match status" value="1"/>
</dbReference>
<dbReference type="InterPro" id="IPR047202">
    <property type="entry name" value="Lipocalin_Blc-like_dom"/>
</dbReference>
<dbReference type="AlphaFoldDB" id="A0A502BPX8"/>
<comment type="similarity">
    <text evidence="1 2">Belongs to the calycin superfamily. Lipocalin family.</text>
</comment>
<dbReference type="EMBL" id="VEWJ01000006">
    <property type="protein sequence ID" value="TPF75093.1"/>
    <property type="molecule type" value="Genomic_DNA"/>
</dbReference>
<evidence type="ECO:0000256" key="3">
    <source>
        <dbReference type="PIRSR" id="PIRSR036893-52"/>
    </source>
</evidence>
<comment type="caution">
    <text evidence="5">The sequence shown here is derived from an EMBL/GenBank/DDBJ whole genome shotgun (WGS) entry which is preliminary data.</text>
</comment>
<accession>A0A502BPX8</accession>
<dbReference type="Proteomes" id="UP000315388">
    <property type="component" value="Unassembled WGS sequence"/>
</dbReference>
<dbReference type="InterPro" id="IPR002446">
    <property type="entry name" value="Lipocalin_bac"/>
</dbReference>
<feature type="signal peptide" evidence="2">
    <location>
        <begin position="1"/>
        <end position="22"/>
    </location>
</feature>
<feature type="lipid moiety-binding region" description="N-palmitoyl cysteine" evidence="3">
    <location>
        <position position="21"/>
    </location>
</feature>
<organism evidence="5 6">
    <name type="scientific">Brucella gallinifaecis</name>
    <dbReference type="NCBI Taxonomy" id="215590"/>
    <lineage>
        <taxon>Bacteria</taxon>
        <taxon>Pseudomonadati</taxon>
        <taxon>Pseudomonadota</taxon>
        <taxon>Alphaproteobacteria</taxon>
        <taxon>Hyphomicrobiales</taxon>
        <taxon>Brucellaceae</taxon>
        <taxon>Brucella/Ochrobactrum group</taxon>
        <taxon>Brucella</taxon>
    </lineage>
</organism>
<feature type="chain" id="PRO_5021524347" description="Outer membrane lipoprotein Blc" evidence="2">
    <location>
        <begin position="23"/>
        <end position="177"/>
    </location>
</feature>
<comment type="subunit">
    <text evidence="2">Homodimer.</text>
</comment>
<feature type="lipid moiety-binding region" description="S-diacylglycerol cysteine" evidence="3">
    <location>
        <position position="21"/>
    </location>
</feature>
<evidence type="ECO:0000313" key="5">
    <source>
        <dbReference type="EMBL" id="TPF75093.1"/>
    </source>
</evidence>
<dbReference type="GO" id="GO:0006950">
    <property type="term" value="P:response to stress"/>
    <property type="evidence" value="ECO:0007669"/>
    <property type="project" value="UniProtKB-ARBA"/>
</dbReference>
<dbReference type="PROSITE" id="PS51257">
    <property type="entry name" value="PROKAR_LIPOPROTEIN"/>
    <property type="match status" value="1"/>
</dbReference>
<dbReference type="CDD" id="cd19438">
    <property type="entry name" value="lipocalin_Blc-like"/>
    <property type="match status" value="1"/>
</dbReference>
<dbReference type="InterPro" id="IPR022272">
    <property type="entry name" value="Lipocalin_CS"/>
</dbReference>
<dbReference type="Gene3D" id="2.40.128.20">
    <property type="match status" value="1"/>
</dbReference>
<feature type="domain" description="Lipocalin/cytosolic fatty-acid binding" evidence="4">
    <location>
        <begin position="37"/>
        <end position="176"/>
    </location>
</feature>
<dbReference type="InterPro" id="IPR000566">
    <property type="entry name" value="Lipocln_cytosolic_FA-bd_dom"/>
</dbReference>
<keyword evidence="2" id="KW-0732">Signal</keyword>
<dbReference type="SUPFAM" id="SSF50814">
    <property type="entry name" value="Lipocalins"/>
    <property type="match status" value="1"/>
</dbReference>
<dbReference type="GO" id="GO:0009279">
    <property type="term" value="C:cell outer membrane"/>
    <property type="evidence" value="ECO:0007669"/>
    <property type="project" value="UniProtKB-SubCell"/>
</dbReference>
<comment type="subcellular location">
    <subcellularLocation>
        <location evidence="2">Cell outer membrane</location>
    </subcellularLocation>
</comment>
<keyword evidence="2" id="KW-0446">Lipid-binding</keyword>
<dbReference type="GO" id="GO:0008289">
    <property type="term" value="F:lipid binding"/>
    <property type="evidence" value="ECO:0007669"/>
    <property type="project" value="UniProtKB-UniRule"/>
</dbReference>
<dbReference type="PROSITE" id="PS00213">
    <property type="entry name" value="LIPOCALIN"/>
    <property type="match status" value="1"/>
</dbReference>
<comment type="function">
    <text evidence="2">Involved in the storage or transport of lipids necessary for membrane maintenance under stressful conditions. Displays a binding preference for lysophospholipids.</text>
</comment>
<keyword evidence="2" id="KW-0472">Membrane</keyword>
<dbReference type="Pfam" id="PF08212">
    <property type="entry name" value="Lipocalin_2"/>
    <property type="match status" value="1"/>
</dbReference>
<sequence length="177" mass="19694">MKLKFWGIISALAGLAILTACKTSQPELALHPVTGFDAERYLGKWYELARVENRFEKGMSKVTAEYALNGDGTIKVINAGYDPAKGRFRSATGKAKFANGPDVGALRVSFFGPFYGSYNIVALDRNYQWSIVAGDNPKKYFWVLSRQPKLSNQLKNEALSVARKLGIDTKSLLWVQH</sequence>
<name>A0A502BPX8_9HYPH</name>
<dbReference type="InterPro" id="IPR012674">
    <property type="entry name" value="Calycin"/>
</dbReference>
<keyword evidence="2" id="KW-0998">Cell outer membrane</keyword>
<gene>
    <name evidence="5" type="ORF">FHY56_10205</name>
</gene>
<dbReference type="InterPro" id="IPR022271">
    <property type="entry name" value="Lipocalin_ApoD"/>
</dbReference>
<keyword evidence="6" id="KW-1185">Reference proteome</keyword>
<evidence type="ECO:0000313" key="6">
    <source>
        <dbReference type="Proteomes" id="UP000315388"/>
    </source>
</evidence>
<dbReference type="RefSeq" id="WP_140905070.1">
    <property type="nucleotide sequence ID" value="NZ_JBHTMD010000007.1"/>
</dbReference>
<protein>
    <recommendedName>
        <fullName evidence="2">Outer membrane lipoprotein Blc</fullName>
    </recommendedName>
</protein>
<evidence type="ECO:0000256" key="1">
    <source>
        <dbReference type="ARBA" id="ARBA00006889"/>
    </source>
</evidence>
<evidence type="ECO:0000256" key="2">
    <source>
        <dbReference type="PIRNR" id="PIRNR036893"/>
    </source>
</evidence>
<reference evidence="5 6" key="1">
    <citation type="journal article" date="2003" name="Int. J. Syst. Evol. Microbiol.">
        <title>Towards a standardized format for the description of a novel species (of an established genus): Ochrobactrum gallinifaecis sp. nov.</title>
        <authorList>
            <person name="Kampfer P."/>
            <person name="Buczolits S."/>
            <person name="Albrecht A."/>
            <person name="Busse H.J."/>
            <person name="Stackebrandt E."/>
        </authorList>
    </citation>
    <scope>NUCLEOTIDE SEQUENCE [LARGE SCALE GENOMIC DNA]</scope>
    <source>
        <strain evidence="5 6">ISO 196</strain>
    </source>
</reference>